<dbReference type="PANTHER" id="PTHR33873:SF1">
    <property type="entry name" value="TRANSCRIPTION FACTOR VOZ1"/>
    <property type="match status" value="1"/>
</dbReference>
<keyword evidence="2" id="KW-1185">Reference proteome</keyword>
<reference evidence="1 2" key="1">
    <citation type="journal article" date="2024" name="G3 (Bethesda)">
        <title>Genome assembly of Hibiscus sabdariffa L. provides insights into metabolisms of medicinal natural products.</title>
        <authorList>
            <person name="Kim T."/>
        </authorList>
    </citation>
    <scope>NUCLEOTIDE SEQUENCE [LARGE SCALE GENOMIC DNA]</scope>
    <source>
        <strain evidence="1">TK-2024</strain>
        <tissue evidence="1">Old leaves</tissue>
    </source>
</reference>
<protein>
    <submittedName>
        <fullName evidence="1">Uncharacterized protein</fullName>
    </submittedName>
</protein>
<gene>
    <name evidence="1" type="ORF">V6N12_066374</name>
</gene>
<proteinExistence type="predicted"/>
<name>A0ABR2CPX4_9ROSI</name>
<organism evidence="1 2">
    <name type="scientific">Hibiscus sabdariffa</name>
    <name type="common">roselle</name>
    <dbReference type="NCBI Taxonomy" id="183260"/>
    <lineage>
        <taxon>Eukaryota</taxon>
        <taxon>Viridiplantae</taxon>
        <taxon>Streptophyta</taxon>
        <taxon>Embryophyta</taxon>
        <taxon>Tracheophyta</taxon>
        <taxon>Spermatophyta</taxon>
        <taxon>Magnoliopsida</taxon>
        <taxon>eudicotyledons</taxon>
        <taxon>Gunneridae</taxon>
        <taxon>Pentapetalae</taxon>
        <taxon>rosids</taxon>
        <taxon>malvids</taxon>
        <taxon>Malvales</taxon>
        <taxon>Malvaceae</taxon>
        <taxon>Malvoideae</taxon>
        <taxon>Hibiscus</taxon>
    </lineage>
</organism>
<sequence length="148" mass="16046">MSLQPRIKPGLKDGLLFAALSDKAQGKDVGIPECEGAASAKSPWNAPELFNLSVLEGESIREWLFFNKSQRAFGSEKRKQRLELKLVDGKKNSKGKLASDTVVDLQKQIGTNKRWFDSLGLVGPTAGATVVAVSIPDILGFLHLRAGE</sequence>
<evidence type="ECO:0000313" key="1">
    <source>
        <dbReference type="EMBL" id="KAK8521791.1"/>
    </source>
</evidence>
<dbReference type="Proteomes" id="UP001472677">
    <property type="component" value="Unassembled WGS sequence"/>
</dbReference>
<comment type="caution">
    <text evidence="1">The sequence shown here is derived from an EMBL/GenBank/DDBJ whole genome shotgun (WGS) entry which is preliminary data.</text>
</comment>
<dbReference type="PANTHER" id="PTHR33873">
    <property type="entry name" value="TRANSCRIPTION FACTOR VOZ1"/>
    <property type="match status" value="1"/>
</dbReference>
<dbReference type="EMBL" id="JBBPBM010000046">
    <property type="protein sequence ID" value="KAK8521791.1"/>
    <property type="molecule type" value="Genomic_DNA"/>
</dbReference>
<accession>A0ABR2CPX4</accession>
<evidence type="ECO:0000313" key="2">
    <source>
        <dbReference type="Proteomes" id="UP001472677"/>
    </source>
</evidence>
<dbReference type="InterPro" id="IPR039277">
    <property type="entry name" value="VOZ1/VOZ2"/>
</dbReference>